<sequence>MAIITEGDGEDPRALFWPGYESVELLIYNPATDEYFATGAAGQWQSRHCAASVTGAKYVLHEPSRTLMYLIPKNACSTQMGTVLHELGFRPAAGSPSRVWNGNAYSHCLNNEDYDADKFGKYTHLVVFRDPVERFVNLANYAWCINRGMFSPFTSSCKSKRQLLDTMHLLVRMNEANHPGRFEQHLEGQAWYYDHCPRIDTVVRVEDLTDYMKTVMNVEPYNCNVDGKYELTRDDLTEEDIARIRENWAGDFLLEERFKELFWINPTK</sequence>
<reference evidence="1" key="1">
    <citation type="submission" date="2022-06" db="EMBL/GenBank/DDBJ databases">
        <title>Akkermansia biwalacus sp. nov., an anaerobic mucin-degrading bacterium isolated from human intestine.</title>
        <authorList>
            <person name="Kobayashi Y."/>
            <person name="Inoue S."/>
            <person name="Kawahara T."/>
            <person name="Kohda N."/>
        </authorList>
    </citation>
    <scope>NUCLEOTIDE SEQUENCE</scope>
    <source>
        <strain evidence="1">WON2089</strain>
    </source>
</reference>
<keyword evidence="2" id="KW-1185">Reference proteome</keyword>
<organism evidence="1 2">
    <name type="scientific">Akkermansia biwaensis</name>
    <dbReference type="NCBI Taxonomy" id="2946555"/>
    <lineage>
        <taxon>Bacteria</taxon>
        <taxon>Pseudomonadati</taxon>
        <taxon>Verrucomicrobiota</taxon>
        <taxon>Verrucomicrobiia</taxon>
        <taxon>Verrucomicrobiales</taxon>
        <taxon>Akkermansiaceae</taxon>
        <taxon>Akkermansia</taxon>
    </lineage>
</organism>
<name>A0ABN6QGC1_9BACT</name>
<gene>
    <name evidence="1" type="ORF">Abiwalacus_11630</name>
</gene>
<dbReference type="EMBL" id="AP025943">
    <property type="protein sequence ID" value="BDL43589.1"/>
    <property type="molecule type" value="Genomic_DNA"/>
</dbReference>
<evidence type="ECO:0008006" key="3">
    <source>
        <dbReference type="Google" id="ProtNLM"/>
    </source>
</evidence>
<protein>
    <recommendedName>
        <fullName evidence="3">Sulfotransferase family protein</fullName>
    </recommendedName>
</protein>
<proteinExistence type="predicted"/>
<dbReference type="Proteomes" id="UP001062263">
    <property type="component" value="Chromosome"/>
</dbReference>
<evidence type="ECO:0000313" key="2">
    <source>
        <dbReference type="Proteomes" id="UP001062263"/>
    </source>
</evidence>
<dbReference type="RefSeq" id="WP_215434266.1">
    <property type="nucleotide sequence ID" value="NZ_AP025943.1"/>
</dbReference>
<evidence type="ECO:0000313" key="1">
    <source>
        <dbReference type="EMBL" id="BDL43589.1"/>
    </source>
</evidence>
<accession>A0ABN6QGC1</accession>